<accession>A0ABT1JY12</accession>
<comment type="caution">
    <text evidence="3">The sequence shown here is derived from an EMBL/GenBank/DDBJ whole genome shotgun (WGS) entry which is preliminary data.</text>
</comment>
<feature type="region of interest" description="Disordered" evidence="1">
    <location>
        <begin position="334"/>
        <end position="378"/>
    </location>
</feature>
<dbReference type="InterPro" id="IPR007534">
    <property type="entry name" value="LuxE"/>
</dbReference>
<dbReference type="EMBL" id="JAMZEC010000001">
    <property type="protein sequence ID" value="MCP2346131.1"/>
    <property type="molecule type" value="Genomic_DNA"/>
</dbReference>
<protein>
    <recommendedName>
        <fullName evidence="2">Acyl-protein synthetase LuxE domain-containing protein</fullName>
    </recommendedName>
</protein>
<reference evidence="3 4" key="1">
    <citation type="submission" date="2022-06" db="EMBL/GenBank/DDBJ databases">
        <title>Sequencing the genomes of 1000 actinobacteria strains.</title>
        <authorList>
            <person name="Klenk H.-P."/>
        </authorList>
    </citation>
    <scope>NUCLEOTIDE SEQUENCE [LARGE SCALE GENOMIC DNA]</scope>
    <source>
        <strain evidence="3 4">DSM 44170</strain>
    </source>
</reference>
<evidence type="ECO:0000313" key="3">
    <source>
        <dbReference type="EMBL" id="MCP2346131.1"/>
    </source>
</evidence>
<keyword evidence="4" id="KW-1185">Reference proteome</keyword>
<proteinExistence type="predicted"/>
<dbReference type="SUPFAM" id="SSF56801">
    <property type="entry name" value="Acetyl-CoA synthetase-like"/>
    <property type="match status" value="1"/>
</dbReference>
<evidence type="ECO:0000313" key="4">
    <source>
        <dbReference type="Proteomes" id="UP001320766"/>
    </source>
</evidence>
<dbReference type="Proteomes" id="UP001320766">
    <property type="component" value="Unassembled WGS sequence"/>
</dbReference>
<dbReference type="Pfam" id="PF04443">
    <property type="entry name" value="LuxE"/>
    <property type="match status" value="1"/>
</dbReference>
<evidence type="ECO:0000259" key="2">
    <source>
        <dbReference type="Pfam" id="PF04443"/>
    </source>
</evidence>
<gene>
    <name evidence="3" type="ORF">HD595_002253</name>
</gene>
<feature type="compositionally biased region" description="Basic and acidic residues" evidence="1">
    <location>
        <begin position="352"/>
        <end position="366"/>
    </location>
</feature>
<feature type="domain" description="Acyl-protein synthetase LuxE" evidence="2">
    <location>
        <begin position="48"/>
        <end position="339"/>
    </location>
</feature>
<dbReference type="InterPro" id="IPR042099">
    <property type="entry name" value="ANL_N_sf"/>
</dbReference>
<dbReference type="RefSeq" id="WP_253768267.1">
    <property type="nucleotide sequence ID" value="NZ_BAAAVE010000028.1"/>
</dbReference>
<name>A0ABT1JY12_9ACTN</name>
<sequence length="378" mass="40635">MSVFTLTADEREWTLAPRLAELTERHRHACPPYGRILAAIGSHGPYERVAELPWLPVRMFKTHELRSVPKEEVFRVLTSSGTTGQRPSRVHLDRKAAAAQPRMLAATLREVLGERRLPMLIVDTRSVVRATTLSARGAGVLGMMNLGRDHTFVLDDGGEVDAAAVRAFLARHGGGPFLIFGFTFMVWLHLRELGLDLSRGVLIHSGGWKKLADLAVGAAEFRGRLASECGLTRVHDFYGMVEQIGTIFLEGPEGDGLYCPDFADVVIRDPETWQEAPPGVPGLIEVVSTLPTSYPGHVLLTEDLGVVHGVDDGTWPGKRFSVLGRLPHAEARGCSDTMGAPMGGALSSTAAERGDSVRKPASHEAGEGGDAADGTAAA</sequence>
<dbReference type="Gene3D" id="3.40.50.12780">
    <property type="entry name" value="N-terminal domain of ligase-like"/>
    <property type="match status" value="1"/>
</dbReference>
<evidence type="ECO:0000256" key="1">
    <source>
        <dbReference type="SAM" id="MobiDB-lite"/>
    </source>
</evidence>
<organism evidence="3 4">
    <name type="scientific">Nonomuraea roseoviolacea subsp. carminata</name>
    <dbReference type="NCBI Taxonomy" id="160689"/>
    <lineage>
        <taxon>Bacteria</taxon>
        <taxon>Bacillati</taxon>
        <taxon>Actinomycetota</taxon>
        <taxon>Actinomycetes</taxon>
        <taxon>Streptosporangiales</taxon>
        <taxon>Streptosporangiaceae</taxon>
        <taxon>Nonomuraea</taxon>
    </lineage>
</organism>